<evidence type="ECO:0000256" key="4">
    <source>
        <dbReference type="SAM" id="MobiDB-lite"/>
    </source>
</evidence>
<organism evidence="6 7">
    <name type="scientific">Chlorella sorokiniana</name>
    <name type="common">Freshwater green alga</name>
    <dbReference type="NCBI Taxonomy" id="3076"/>
    <lineage>
        <taxon>Eukaryota</taxon>
        <taxon>Viridiplantae</taxon>
        <taxon>Chlorophyta</taxon>
        <taxon>core chlorophytes</taxon>
        <taxon>Trebouxiophyceae</taxon>
        <taxon>Chlorellales</taxon>
        <taxon>Chlorellaceae</taxon>
        <taxon>Chlorella clade</taxon>
        <taxon>Chlorella</taxon>
    </lineage>
</organism>
<reference evidence="6 7" key="1">
    <citation type="journal article" date="2018" name="Plant J.">
        <title>Genome sequences of Chlorella sorokiniana UTEX 1602 and Micractinium conductrix SAG 241.80: implications to maltose excretion by a green alga.</title>
        <authorList>
            <person name="Arriola M.B."/>
            <person name="Velmurugan N."/>
            <person name="Zhang Y."/>
            <person name="Plunkett M.H."/>
            <person name="Hondzo H."/>
            <person name="Barney B.M."/>
        </authorList>
    </citation>
    <scope>NUCLEOTIDE SEQUENCE [LARGE SCALE GENOMIC DNA]</scope>
    <source>
        <strain evidence="7">UTEX 1602</strain>
    </source>
</reference>
<feature type="region of interest" description="Disordered" evidence="4">
    <location>
        <begin position="98"/>
        <end position="143"/>
    </location>
</feature>
<dbReference type="EMBL" id="LHPG02000008">
    <property type="protein sequence ID" value="PRW56845.1"/>
    <property type="molecule type" value="Genomic_DNA"/>
</dbReference>
<gene>
    <name evidence="6" type="ORF">C2E21_4807</name>
</gene>
<keyword evidence="7" id="KW-1185">Reference proteome</keyword>
<feature type="compositionally biased region" description="Acidic residues" evidence="4">
    <location>
        <begin position="134"/>
        <end position="143"/>
    </location>
</feature>
<dbReference type="GO" id="GO:0005736">
    <property type="term" value="C:RNA polymerase I complex"/>
    <property type="evidence" value="ECO:0007669"/>
    <property type="project" value="TreeGrafter"/>
</dbReference>
<dbReference type="SUPFAM" id="SSF55257">
    <property type="entry name" value="RBP11-like subunits of RNA polymerase"/>
    <property type="match status" value="1"/>
</dbReference>
<dbReference type="GO" id="GO:0006383">
    <property type="term" value="P:transcription by RNA polymerase III"/>
    <property type="evidence" value="ECO:0007669"/>
    <property type="project" value="TreeGrafter"/>
</dbReference>
<dbReference type="GO" id="GO:0006362">
    <property type="term" value="P:transcription elongation by RNA polymerase I"/>
    <property type="evidence" value="ECO:0007669"/>
    <property type="project" value="TreeGrafter"/>
</dbReference>
<dbReference type="PANTHER" id="PTHR13946:SF28">
    <property type="entry name" value="DNA-DIRECTED RNA POLYMERASES I AND III SUBUNIT RPAC2"/>
    <property type="match status" value="1"/>
</dbReference>
<dbReference type="Proteomes" id="UP000239899">
    <property type="component" value="Unassembled WGS sequence"/>
</dbReference>
<dbReference type="GO" id="GO:0003899">
    <property type="term" value="F:DNA-directed RNA polymerase activity"/>
    <property type="evidence" value="ECO:0007669"/>
    <property type="project" value="InterPro"/>
</dbReference>
<evidence type="ECO:0000313" key="6">
    <source>
        <dbReference type="EMBL" id="PRW56845.1"/>
    </source>
</evidence>
<dbReference type="InterPro" id="IPR009025">
    <property type="entry name" value="RBP11-like_dimer"/>
</dbReference>
<dbReference type="OrthoDB" id="510325at2759"/>
<evidence type="ECO:0000256" key="2">
    <source>
        <dbReference type="ARBA" id="ARBA00023163"/>
    </source>
</evidence>
<dbReference type="GO" id="GO:0046983">
    <property type="term" value="F:protein dimerization activity"/>
    <property type="evidence" value="ECO:0007669"/>
    <property type="project" value="InterPro"/>
</dbReference>
<feature type="compositionally biased region" description="Low complexity" evidence="4">
    <location>
        <begin position="102"/>
        <end position="119"/>
    </location>
</feature>
<keyword evidence="2" id="KW-0804">Transcription</keyword>
<dbReference type="PANTHER" id="PTHR13946">
    <property type="entry name" value="DNA-DIRECTED RNA POLYMERASE I,II,III"/>
    <property type="match status" value="1"/>
</dbReference>
<dbReference type="InterPro" id="IPR036603">
    <property type="entry name" value="RBP11-like"/>
</dbReference>
<evidence type="ECO:0000256" key="3">
    <source>
        <dbReference type="ARBA" id="ARBA00025751"/>
    </source>
</evidence>
<comment type="similarity">
    <text evidence="3">Belongs to the archaeal Rpo11/eukaryotic RPB11/RPC19 RNA polymerase subunit family.</text>
</comment>
<dbReference type="InterPro" id="IPR022905">
    <property type="entry name" value="Rpo11-like"/>
</dbReference>
<dbReference type="AlphaFoldDB" id="A0A2P6TS04"/>
<sequence length="143" mass="15441">MARELVAHEGAAAAVDDAHEDDGRSIVLALQDETHTLGNALRDVMWSHPHVQLASYTQEHPSSQEILLRCQTNGAVSAEQGVVEALHIMQQMLRHMGSTMEAAAADWQAGQQGEQQQRQQEQDGGGRGSQAADGEAEAMEEDS</sequence>
<comment type="caution">
    <text evidence="6">The sequence shown here is derived from an EMBL/GenBank/DDBJ whole genome shotgun (WGS) entry which is preliminary data.</text>
</comment>
<dbReference type="STRING" id="3076.A0A2P6TS04"/>
<dbReference type="Gene3D" id="3.30.1360.10">
    <property type="entry name" value="RNA polymerase, RBP11-like subunit"/>
    <property type="match status" value="1"/>
</dbReference>
<keyword evidence="1" id="KW-0240">DNA-directed RNA polymerase</keyword>
<feature type="domain" description="DNA-directed RNA polymerase RBP11-like dimerisation" evidence="5">
    <location>
        <begin position="26"/>
        <end position="97"/>
    </location>
</feature>
<proteinExistence type="inferred from homology"/>
<accession>A0A2P6TS04</accession>
<evidence type="ECO:0000313" key="7">
    <source>
        <dbReference type="Proteomes" id="UP000239899"/>
    </source>
</evidence>
<evidence type="ECO:0000256" key="1">
    <source>
        <dbReference type="ARBA" id="ARBA00022478"/>
    </source>
</evidence>
<dbReference type="Pfam" id="PF13656">
    <property type="entry name" value="RNA_pol_L_2"/>
    <property type="match status" value="1"/>
</dbReference>
<protein>
    <recommendedName>
        <fullName evidence="5">DNA-directed RNA polymerase RBP11-like dimerisation domain-containing protein</fullName>
    </recommendedName>
</protein>
<name>A0A2P6TS04_CHLSO</name>
<dbReference type="GO" id="GO:0005666">
    <property type="term" value="C:RNA polymerase III complex"/>
    <property type="evidence" value="ECO:0007669"/>
    <property type="project" value="TreeGrafter"/>
</dbReference>
<dbReference type="HAMAP" id="MF_00261">
    <property type="entry name" value="RNApol_arch_Rpo11"/>
    <property type="match status" value="1"/>
</dbReference>
<evidence type="ECO:0000259" key="5">
    <source>
        <dbReference type="Pfam" id="PF13656"/>
    </source>
</evidence>